<evidence type="ECO:0000256" key="1">
    <source>
        <dbReference type="ARBA" id="ARBA00004477"/>
    </source>
</evidence>
<keyword evidence="5" id="KW-0443">Lipid metabolism</keyword>
<accession>A0AAV6K0Y6</accession>
<evidence type="ECO:0008006" key="11">
    <source>
        <dbReference type="Google" id="ProtNLM"/>
    </source>
</evidence>
<feature type="transmembrane region" description="Helical" evidence="8">
    <location>
        <begin position="418"/>
        <end position="438"/>
    </location>
</feature>
<feature type="compositionally biased region" description="Basic and acidic residues" evidence="7">
    <location>
        <begin position="451"/>
        <end position="461"/>
    </location>
</feature>
<protein>
    <recommendedName>
        <fullName evidence="11">Seipin</fullName>
    </recommendedName>
</protein>
<keyword evidence="6 8" id="KW-0472">Membrane</keyword>
<evidence type="ECO:0000256" key="5">
    <source>
        <dbReference type="ARBA" id="ARBA00023098"/>
    </source>
</evidence>
<dbReference type="PANTHER" id="PTHR21212:SF6">
    <property type="entry name" value="SEIPIN-2-LIKE"/>
    <property type="match status" value="1"/>
</dbReference>
<dbReference type="PANTHER" id="PTHR21212">
    <property type="entry name" value="BERNARDINELLI-SEIP CONGENITAL LIPODYSTROPHY 2 HOMOLOG BSCL2 PROTEIN"/>
    <property type="match status" value="1"/>
</dbReference>
<comment type="caution">
    <text evidence="9">The sequence shown here is derived from an EMBL/GenBank/DDBJ whole genome shotgun (WGS) entry which is preliminary data.</text>
</comment>
<keyword evidence="2 8" id="KW-0812">Transmembrane</keyword>
<dbReference type="InterPro" id="IPR009617">
    <property type="entry name" value="Seipin"/>
</dbReference>
<evidence type="ECO:0000313" key="10">
    <source>
        <dbReference type="Proteomes" id="UP000823749"/>
    </source>
</evidence>
<feature type="transmembrane region" description="Helical" evidence="8">
    <location>
        <begin position="160"/>
        <end position="178"/>
    </location>
</feature>
<evidence type="ECO:0000256" key="3">
    <source>
        <dbReference type="ARBA" id="ARBA00022824"/>
    </source>
</evidence>
<feature type="transmembrane region" description="Helical" evidence="8">
    <location>
        <begin position="193"/>
        <end position="222"/>
    </location>
</feature>
<keyword evidence="4 8" id="KW-1133">Transmembrane helix</keyword>
<keyword evidence="3" id="KW-0256">Endoplasmic reticulum</keyword>
<keyword evidence="10" id="KW-1185">Reference proteome</keyword>
<evidence type="ECO:0000256" key="8">
    <source>
        <dbReference type="SAM" id="Phobius"/>
    </source>
</evidence>
<dbReference type="GO" id="GO:0140042">
    <property type="term" value="P:lipid droplet formation"/>
    <property type="evidence" value="ECO:0007669"/>
    <property type="project" value="UniProtKB-ARBA"/>
</dbReference>
<reference evidence="9 10" key="1">
    <citation type="submission" date="2020-08" db="EMBL/GenBank/DDBJ databases">
        <title>Plant Genome Project.</title>
        <authorList>
            <person name="Zhang R.-G."/>
        </authorList>
    </citation>
    <scope>NUCLEOTIDE SEQUENCE [LARGE SCALE GENOMIC DNA]</scope>
    <source>
        <strain evidence="9">WSP0</strain>
        <tissue evidence="9">Leaf</tissue>
    </source>
</reference>
<evidence type="ECO:0000256" key="2">
    <source>
        <dbReference type="ARBA" id="ARBA00022692"/>
    </source>
</evidence>
<name>A0AAV6K0Y6_9ERIC</name>
<gene>
    <name evidence="9" type="ORF">RHGRI_018272</name>
</gene>
<evidence type="ECO:0000256" key="4">
    <source>
        <dbReference type="ARBA" id="ARBA00022989"/>
    </source>
</evidence>
<dbReference type="CDD" id="cd23995">
    <property type="entry name" value="Seipin_BSCL2_like"/>
    <property type="match status" value="1"/>
</dbReference>
<dbReference type="GO" id="GO:0006629">
    <property type="term" value="P:lipid metabolic process"/>
    <property type="evidence" value="ECO:0007669"/>
    <property type="project" value="UniProtKB-KW"/>
</dbReference>
<comment type="subcellular location">
    <subcellularLocation>
        <location evidence="1">Endoplasmic reticulum membrane</location>
        <topology evidence="1">Multi-pass membrane protein</topology>
    </subcellularLocation>
</comment>
<dbReference type="EMBL" id="JACTNZ010000006">
    <property type="protein sequence ID" value="KAG5546043.1"/>
    <property type="molecule type" value="Genomic_DNA"/>
</dbReference>
<dbReference type="AlphaFoldDB" id="A0AAV6K0Y6"/>
<sequence length="470" mass="52863">MDDSKNHQTIPLVHDDHRLIRKSSEFLGFDHESYVNSRKFLIETVKNVLLFGADKVLMARKSKSLRNIVFVDNDGDDNIDKFIRNEEFIDASKVVSKGYNQAPLNLVSFFAILVLRSIGFQINLFTAFLTLPIRLSYTTITFFLFPFQTLAKIRADLTKMVLKLWADFYLSIASYILSRLKAQKKVLNLAMRLGWAFFCSVYVFFVLFGLLAMGFLLGGFAMSRLVEKPMEMTEAINFDYTKESPAAFVPIVSYPGPAVSSGLVSRESVESAKVVRAIPYNHKLRLTVSLTLPESEYNRKLGVFQVRVEFLSASGKATASSTHPCMLRYKSHPVHLLETAFKAAPLMAGFQSESQTLDIKISDFTEGHEPTACLKVVLEQRAGYHSGAGIPQLYAASIALESELPRLKKIVWCWRRTVFVWISVMLYSTEVVVVLVLFRAVVMARGKREAKGCGGAKRDSSASHGNRISW</sequence>
<evidence type="ECO:0000256" key="6">
    <source>
        <dbReference type="ARBA" id="ARBA00023136"/>
    </source>
</evidence>
<proteinExistence type="predicted"/>
<dbReference type="Proteomes" id="UP000823749">
    <property type="component" value="Chromosome 6"/>
</dbReference>
<feature type="transmembrane region" description="Helical" evidence="8">
    <location>
        <begin position="135"/>
        <end position="153"/>
    </location>
</feature>
<feature type="region of interest" description="Disordered" evidence="7">
    <location>
        <begin position="451"/>
        <end position="470"/>
    </location>
</feature>
<evidence type="ECO:0000256" key="7">
    <source>
        <dbReference type="SAM" id="MobiDB-lite"/>
    </source>
</evidence>
<organism evidence="9 10">
    <name type="scientific">Rhododendron griersonianum</name>
    <dbReference type="NCBI Taxonomy" id="479676"/>
    <lineage>
        <taxon>Eukaryota</taxon>
        <taxon>Viridiplantae</taxon>
        <taxon>Streptophyta</taxon>
        <taxon>Embryophyta</taxon>
        <taxon>Tracheophyta</taxon>
        <taxon>Spermatophyta</taxon>
        <taxon>Magnoliopsida</taxon>
        <taxon>eudicotyledons</taxon>
        <taxon>Gunneridae</taxon>
        <taxon>Pentapetalae</taxon>
        <taxon>asterids</taxon>
        <taxon>Ericales</taxon>
        <taxon>Ericaceae</taxon>
        <taxon>Ericoideae</taxon>
        <taxon>Rhodoreae</taxon>
        <taxon>Rhododendron</taxon>
    </lineage>
</organism>
<evidence type="ECO:0000313" key="9">
    <source>
        <dbReference type="EMBL" id="KAG5546043.1"/>
    </source>
</evidence>
<dbReference type="Pfam" id="PF06775">
    <property type="entry name" value="Seipin"/>
    <property type="match status" value="1"/>
</dbReference>
<dbReference type="GO" id="GO:0005789">
    <property type="term" value="C:endoplasmic reticulum membrane"/>
    <property type="evidence" value="ECO:0007669"/>
    <property type="project" value="UniProtKB-SubCell"/>
</dbReference>